<dbReference type="FunCoup" id="A0A061G678">
    <property type="interactions" value="250"/>
</dbReference>
<dbReference type="PROSITE" id="PS51354">
    <property type="entry name" value="GLUTAREDOXIN_2"/>
    <property type="match status" value="1"/>
</dbReference>
<evidence type="ECO:0000256" key="1">
    <source>
        <dbReference type="SAM" id="MobiDB-lite"/>
    </source>
</evidence>
<feature type="region of interest" description="Disordered" evidence="1">
    <location>
        <begin position="84"/>
        <end position="111"/>
    </location>
</feature>
<name>A0A061G678_THECC</name>
<dbReference type="AlphaFoldDB" id="A0A061G678"/>
<dbReference type="GO" id="GO:0005884">
    <property type="term" value="C:actin filament"/>
    <property type="evidence" value="ECO:0000318"/>
    <property type="project" value="GO_Central"/>
</dbReference>
<feature type="compositionally biased region" description="Basic and acidic residues" evidence="1">
    <location>
        <begin position="169"/>
        <end position="186"/>
    </location>
</feature>
<evidence type="ECO:0000259" key="2">
    <source>
        <dbReference type="Pfam" id="PF00462"/>
    </source>
</evidence>
<dbReference type="Pfam" id="PF00462">
    <property type="entry name" value="Glutaredoxin"/>
    <property type="match status" value="1"/>
</dbReference>
<dbReference type="Gene3D" id="3.40.30.10">
    <property type="entry name" value="Glutaredoxin"/>
    <property type="match status" value="1"/>
</dbReference>
<dbReference type="Proteomes" id="UP000026915">
    <property type="component" value="Chromosome 3"/>
</dbReference>
<protein>
    <submittedName>
        <fullName evidence="3">Electron transporter, putative</fullName>
    </submittedName>
</protein>
<dbReference type="InterPro" id="IPR036249">
    <property type="entry name" value="Thioredoxin-like_sf"/>
</dbReference>
<feature type="compositionally biased region" description="Basic and acidic residues" evidence="1">
    <location>
        <begin position="135"/>
        <end position="148"/>
    </location>
</feature>
<keyword evidence="4" id="KW-1185">Reference proteome</keyword>
<dbReference type="GO" id="GO:0051017">
    <property type="term" value="P:actin filament bundle assembly"/>
    <property type="evidence" value="ECO:0000318"/>
    <property type="project" value="GO_Central"/>
</dbReference>
<dbReference type="Pfam" id="PF23733">
    <property type="entry name" value="GRXCR1-2_C"/>
    <property type="match status" value="1"/>
</dbReference>
<dbReference type="SUPFAM" id="SSF52833">
    <property type="entry name" value="Thioredoxin-like"/>
    <property type="match status" value="1"/>
</dbReference>
<dbReference type="GO" id="GO:0051015">
    <property type="term" value="F:actin filament binding"/>
    <property type="evidence" value="ECO:0000318"/>
    <property type="project" value="GO_Central"/>
</dbReference>
<dbReference type="CDD" id="cd03031">
    <property type="entry name" value="GRX_GRX_like"/>
    <property type="match status" value="1"/>
</dbReference>
<feature type="compositionally biased region" description="Low complexity" evidence="1">
    <location>
        <begin position="84"/>
        <end position="95"/>
    </location>
</feature>
<evidence type="ECO:0000313" key="3">
    <source>
        <dbReference type="EMBL" id="EOY25071.1"/>
    </source>
</evidence>
<sequence>MGCSASKRNQAIVDIYRPPPTSFAVFDINAIDEPWVKVEQAQQENQEKKPTHVPAVILEKLNTFETDAPYSWDEVSKALENLKPTLNNNNKKLPAPTSPPKPAKQVNKQQPRKCLTFHTLEELDAKLSSKPAANELRKTESMGKETGTKTKTKTTELNNPEPSKPAANELRKTESMRKETGTKTKTTELNNPEPPVPDSTGFKSVKENIFILRDRQEREKEERMGNYDKLMSKRDPLSQFPEMCPPGGADSVVIYTTSLRGVRRTFEDCTKVREIFEIQRVVFDERDVSLHGEFLNELRSILGKEASVPRVFVKGRYVGGVEEVSELDESGKLGKILNKARVEKGVGRQACGGCGGARFVPCLECGGSCKVVVSGDKRERCGKCNENGLVHCPACV</sequence>
<feature type="region of interest" description="Disordered" evidence="1">
    <location>
        <begin position="127"/>
        <end position="202"/>
    </location>
</feature>
<feature type="domain" description="Glutaredoxin" evidence="2">
    <location>
        <begin position="252"/>
        <end position="318"/>
    </location>
</feature>
<dbReference type="HOGENOM" id="CLU_029893_0_2_1"/>
<accession>A0A061G678</accession>
<dbReference type="InParanoid" id="A0A061G678"/>
<proteinExistence type="predicted"/>
<organism evidence="3 4">
    <name type="scientific">Theobroma cacao</name>
    <name type="common">Cacao</name>
    <name type="synonym">Cocoa</name>
    <dbReference type="NCBI Taxonomy" id="3641"/>
    <lineage>
        <taxon>Eukaryota</taxon>
        <taxon>Viridiplantae</taxon>
        <taxon>Streptophyta</taxon>
        <taxon>Embryophyta</taxon>
        <taxon>Tracheophyta</taxon>
        <taxon>Spermatophyta</taxon>
        <taxon>Magnoliopsida</taxon>
        <taxon>eudicotyledons</taxon>
        <taxon>Gunneridae</taxon>
        <taxon>Pentapetalae</taxon>
        <taxon>rosids</taxon>
        <taxon>malvids</taxon>
        <taxon>Malvales</taxon>
        <taxon>Malvaceae</taxon>
        <taxon>Byttnerioideae</taxon>
        <taxon>Theobroma</taxon>
    </lineage>
</organism>
<dbReference type="Gramene" id="EOY25071">
    <property type="protein sequence ID" value="EOY25071"/>
    <property type="gene ID" value="TCM_016496"/>
</dbReference>
<dbReference type="PANTHER" id="PTHR45669">
    <property type="entry name" value="GLUTAREDOXIN DOMAIN-CONTAINING CYSTEINE-RICH PROTEIN CG12206-RELATED"/>
    <property type="match status" value="1"/>
</dbReference>
<dbReference type="InterPro" id="IPR002109">
    <property type="entry name" value="Glutaredoxin"/>
</dbReference>
<dbReference type="eggNOG" id="KOG2824">
    <property type="taxonomic scope" value="Eukaryota"/>
</dbReference>
<evidence type="ECO:0000313" key="4">
    <source>
        <dbReference type="Proteomes" id="UP000026915"/>
    </source>
</evidence>
<reference evidence="3 4" key="1">
    <citation type="journal article" date="2013" name="Genome Biol.">
        <title>The genome sequence of the most widely cultivated cacao type and its use to identify candidate genes regulating pod color.</title>
        <authorList>
            <person name="Motamayor J.C."/>
            <person name="Mockaitis K."/>
            <person name="Schmutz J."/>
            <person name="Haiminen N."/>
            <person name="Iii D.L."/>
            <person name="Cornejo O."/>
            <person name="Findley S.D."/>
            <person name="Zheng P."/>
            <person name="Utro F."/>
            <person name="Royaert S."/>
            <person name="Saski C."/>
            <person name="Jenkins J."/>
            <person name="Podicheti R."/>
            <person name="Zhao M."/>
            <person name="Scheffler B.E."/>
            <person name="Stack J.C."/>
            <person name="Feltus F.A."/>
            <person name="Mustiga G.M."/>
            <person name="Amores F."/>
            <person name="Phillips W."/>
            <person name="Marelli J.P."/>
            <person name="May G.D."/>
            <person name="Shapiro H."/>
            <person name="Ma J."/>
            <person name="Bustamante C.D."/>
            <person name="Schnell R.J."/>
            <person name="Main D."/>
            <person name="Gilbert D."/>
            <person name="Parida L."/>
            <person name="Kuhn D.N."/>
        </authorList>
    </citation>
    <scope>NUCLEOTIDE SEQUENCE [LARGE SCALE GENOMIC DNA]</scope>
    <source>
        <strain evidence="4">cv. Matina 1-6</strain>
    </source>
</reference>
<dbReference type="EMBL" id="CM001881">
    <property type="protein sequence ID" value="EOY25071.1"/>
    <property type="molecule type" value="Genomic_DNA"/>
</dbReference>
<dbReference type="OMA" id="NAIQEPW"/>
<gene>
    <name evidence="3" type="ORF">TCM_016496</name>
</gene>
<dbReference type="PANTHER" id="PTHR45669:SF7">
    <property type="entry name" value="F1N19.7"/>
    <property type="match status" value="1"/>
</dbReference>